<gene>
    <name evidence="3" type="ORF">I7X12_18900</name>
</gene>
<dbReference type="PANTHER" id="PTHR42899">
    <property type="entry name" value="SPERMATOGENESIS-ASSOCIATED PROTEIN 20"/>
    <property type="match status" value="1"/>
</dbReference>
<dbReference type="Gene3D" id="1.50.10.10">
    <property type="match status" value="2"/>
</dbReference>
<keyword evidence="4" id="KW-1185">Reference proteome</keyword>
<dbReference type="InterPro" id="IPR004879">
    <property type="entry name" value="Ssp411-like_TRX"/>
</dbReference>
<dbReference type="SUPFAM" id="SSF48208">
    <property type="entry name" value="Six-hairpin glycosidases"/>
    <property type="match status" value="1"/>
</dbReference>
<dbReference type="InterPro" id="IPR024705">
    <property type="entry name" value="Ssp411"/>
</dbReference>
<dbReference type="GO" id="GO:0005975">
    <property type="term" value="P:carbohydrate metabolic process"/>
    <property type="evidence" value="ECO:0007669"/>
    <property type="project" value="InterPro"/>
</dbReference>
<feature type="domain" description="Spermatogenesis-associated protein 20-like TRX" evidence="2">
    <location>
        <begin position="10"/>
        <end position="172"/>
    </location>
</feature>
<dbReference type="Gene3D" id="3.40.30.10">
    <property type="entry name" value="Glutaredoxin"/>
    <property type="match status" value="1"/>
</dbReference>
<evidence type="ECO:0000313" key="3">
    <source>
        <dbReference type="EMBL" id="QPV62766.1"/>
    </source>
</evidence>
<dbReference type="SUPFAM" id="SSF52833">
    <property type="entry name" value="Thioredoxin-like"/>
    <property type="match status" value="1"/>
</dbReference>
<dbReference type="OrthoDB" id="28016at2157"/>
<accession>A0A7T3FXX4</accession>
<evidence type="ECO:0000256" key="1">
    <source>
        <dbReference type="SAM" id="MobiDB-lite"/>
    </source>
</evidence>
<dbReference type="PIRSF" id="PIRSF006402">
    <property type="entry name" value="UCP006402_thioredoxin"/>
    <property type="match status" value="1"/>
</dbReference>
<dbReference type="InterPro" id="IPR012341">
    <property type="entry name" value="6hp_glycosidase-like_sf"/>
</dbReference>
<organism evidence="3 4">
    <name type="scientific">Halosimplex litoreum</name>
    <dbReference type="NCBI Taxonomy" id="1198301"/>
    <lineage>
        <taxon>Archaea</taxon>
        <taxon>Methanobacteriati</taxon>
        <taxon>Methanobacteriota</taxon>
        <taxon>Stenosarchaea group</taxon>
        <taxon>Halobacteria</taxon>
        <taxon>Halobacteriales</taxon>
        <taxon>Haloarculaceae</taxon>
        <taxon>Halosimplex</taxon>
    </lineage>
</organism>
<dbReference type="PANTHER" id="PTHR42899:SF1">
    <property type="entry name" value="SPERMATOGENESIS-ASSOCIATED PROTEIN 20"/>
    <property type="match status" value="1"/>
</dbReference>
<proteinExistence type="predicted"/>
<dbReference type="GeneID" id="60590607"/>
<evidence type="ECO:0000259" key="2">
    <source>
        <dbReference type="Pfam" id="PF03190"/>
    </source>
</evidence>
<evidence type="ECO:0000313" key="4">
    <source>
        <dbReference type="Proteomes" id="UP000595001"/>
    </source>
</evidence>
<protein>
    <submittedName>
        <fullName evidence="3">Thioredoxin domain-containing protein</fullName>
    </submittedName>
</protein>
<dbReference type="InterPro" id="IPR008928">
    <property type="entry name" value="6-hairpin_glycosidase_sf"/>
</dbReference>
<feature type="region of interest" description="Disordered" evidence="1">
    <location>
        <begin position="1"/>
        <end position="27"/>
    </location>
</feature>
<sequence>MAEPAPTARNRLDEEASPYLRQHADNPVNWQPWDETALAAAEEQDKPIFLSIGYAACHWCHVMEEESFEDEDIAELLNDHFVPIKVDREERPDIDSIYMSICQQVSGRGGWPLNAWLTPDGDPFYVGTYFPPEPKRGAPGFRQLLADISESWADPEERAEMESRARQWTEAIASDLETTPDQPGDAPDEDVLESTASAALRGADREFGGWGKGQKFPQPGRLRVLMRAHEAGGRDAYREVVGETLDAMGDGGLYDHVGGGFHRYTTDREWVVPHFEKMLYDNAELARIFLTGYQFTGRERYRETARETLEFVERELTHPDGGFYSTLDAESEVAAGGSDLGTTTENEHGEREEGAFYVWTPDGVDDAVAEYGPEHGIPGEQADLAAEIFRERYGVTATGNFEGGQTVLTRSASVASLADDHGLSTDAAEELLDAAKAAVFAARAERPRPPRDEKVLAGWNGLMVSAFAEAAIVDDPAHAETATDALAFAREHLWDADTGRLSRRFKDGAVDIQGYLEDYAFLARGAFDTYQATGEVEHLAFALGLARTIEAEFWDAEEETLYFTPQSGESLVARPQELADQSTPSSAGVAAELLLELDQFAAHDRFESVASGVIATHAGRVESNPQQHPSLALAADAYRTGASELTVAAESMPESWRATLADTYVPRRLLAPRPPSDDALAEWLDALELTDAPPIWASREARDGEPTVYACQSRTCSPPSHDLDEALEWFEH</sequence>
<dbReference type="RefSeq" id="WP_198061564.1">
    <property type="nucleotide sequence ID" value="NZ_CP065856.1"/>
</dbReference>
<dbReference type="Proteomes" id="UP000595001">
    <property type="component" value="Chromosome"/>
</dbReference>
<name>A0A7T3FXX4_9EURY</name>
<dbReference type="KEGG" id="hlt:I7X12_18900"/>
<dbReference type="EMBL" id="CP065856">
    <property type="protein sequence ID" value="QPV62766.1"/>
    <property type="molecule type" value="Genomic_DNA"/>
</dbReference>
<dbReference type="AlphaFoldDB" id="A0A7T3FXX4"/>
<dbReference type="InterPro" id="IPR036249">
    <property type="entry name" value="Thioredoxin-like_sf"/>
</dbReference>
<dbReference type="CDD" id="cd02955">
    <property type="entry name" value="SSP411"/>
    <property type="match status" value="1"/>
</dbReference>
<reference evidence="3 4" key="1">
    <citation type="submission" date="2020-12" db="EMBL/GenBank/DDBJ databases">
        <title>Halosimplex halophilum sp. nov. and Halosimplex salinum sp. nov., two new members of the genus Halosimplex.</title>
        <authorList>
            <person name="Cui H.L."/>
        </authorList>
    </citation>
    <scope>NUCLEOTIDE SEQUENCE [LARGE SCALE GENOMIC DNA]</scope>
    <source>
        <strain evidence="3 4">YGH94</strain>
    </source>
</reference>
<dbReference type="Pfam" id="PF03190">
    <property type="entry name" value="Thioredox_DsbH"/>
    <property type="match status" value="1"/>
</dbReference>